<proteinExistence type="predicted"/>
<gene>
    <name evidence="1" type="ORF">DPMN_091752</name>
</gene>
<accession>A0A9D4L031</accession>
<comment type="caution">
    <text evidence="1">The sequence shown here is derived from an EMBL/GenBank/DDBJ whole genome shotgun (WGS) entry which is preliminary data.</text>
</comment>
<dbReference type="EMBL" id="JAIWYP010000003">
    <property type="protein sequence ID" value="KAH3849353.1"/>
    <property type="molecule type" value="Genomic_DNA"/>
</dbReference>
<sequence>MFFFDILLTKFHEDGTRNVASRMNILTNFHEDHKENVTSRFFYRISPTFKLDLHFIEINILTNFHEDQGDNLAHISSAKRPTVIVAIIVMFGKGAQTYYDDEEQQR</sequence>
<keyword evidence="2" id="KW-1185">Reference proteome</keyword>
<reference evidence="1" key="2">
    <citation type="submission" date="2020-11" db="EMBL/GenBank/DDBJ databases">
        <authorList>
            <person name="McCartney M.A."/>
            <person name="Auch B."/>
            <person name="Kono T."/>
            <person name="Mallez S."/>
            <person name="Becker A."/>
            <person name="Gohl D.M."/>
            <person name="Silverstein K.A.T."/>
            <person name="Koren S."/>
            <person name="Bechman K.B."/>
            <person name="Herman A."/>
            <person name="Abrahante J.E."/>
            <person name="Garbe J."/>
        </authorList>
    </citation>
    <scope>NUCLEOTIDE SEQUENCE</scope>
    <source>
        <strain evidence="1">Duluth1</strain>
        <tissue evidence="1">Whole animal</tissue>
    </source>
</reference>
<reference evidence="1" key="1">
    <citation type="journal article" date="2019" name="bioRxiv">
        <title>The Genome of the Zebra Mussel, Dreissena polymorpha: A Resource for Invasive Species Research.</title>
        <authorList>
            <person name="McCartney M.A."/>
            <person name="Auch B."/>
            <person name="Kono T."/>
            <person name="Mallez S."/>
            <person name="Zhang Y."/>
            <person name="Obille A."/>
            <person name="Becker A."/>
            <person name="Abrahante J.E."/>
            <person name="Garbe J."/>
            <person name="Badalamenti J.P."/>
            <person name="Herman A."/>
            <person name="Mangelson H."/>
            <person name="Liachko I."/>
            <person name="Sullivan S."/>
            <person name="Sone E.D."/>
            <person name="Koren S."/>
            <person name="Silverstein K.A.T."/>
            <person name="Beckman K.B."/>
            <person name="Gohl D.M."/>
        </authorList>
    </citation>
    <scope>NUCLEOTIDE SEQUENCE</scope>
    <source>
        <strain evidence="1">Duluth1</strain>
        <tissue evidence="1">Whole animal</tissue>
    </source>
</reference>
<name>A0A9D4L031_DREPO</name>
<dbReference type="Proteomes" id="UP000828390">
    <property type="component" value="Unassembled WGS sequence"/>
</dbReference>
<dbReference type="AlphaFoldDB" id="A0A9D4L031"/>
<evidence type="ECO:0000313" key="2">
    <source>
        <dbReference type="Proteomes" id="UP000828390"/>
    </source>
</evidence>
<protein>
    <submittedName>
        <fullName evidence="1">Uncharacterized protein</fullName>
    </submittedName>
</protein>
<organism evidence="1 2">
    <name type="scientific">Dreissena polymorpha</name>
    <name type="common">Zebra mussel</name>
    <name type="synonym">Mytilus polymorpha</name>
    <dbReference type="NCBI Taxonomy" id="45954"/>
    <lineage>
        <taxon>Eukaryota</taxon>
        <taxon>Metazoa</taxon>
        <taxon>Spiralia</taxon>
        <taxon>Lophotrochozoa</taxon>
        <taxon>Mollusca</taxon>
        <taxon>Bivalvia</taxon>
        <taxon>Autobranchia</taxon>
        <taxon>Heteroconchia</taxon>
        <taxon>Euheterodonta</taxon>
        <taxon>Imparidentia</taxon>
        <taxon>Neoheterodontei</taxon>
        <taxon>Myida</taxon>
        <taxon>Dreissenoidea</taxon>
        <taxon>Dreissenidae</taxon>
        <taxon>Dreissena</taxon>
    </lineage>
</organism>
<evidence type="ECO:0000313" key="1">
    <source>
        <dbReference type="EMBL" id="KAH3849353.1"/>
    </source>
</evidence>